<dbReference type="InterPro" id="IPR027417">
    <property type="entry name" value="P-loop_NTPase"/>
</dbReference>
<dbReference type="InterPro" id="IPR020006">
    <property type="entry name" value="FlhF"/>
</dbReference>
<dbReference type="GO" id="GO:0005525">
    <property type="term" value="F:GTP binding"/>
    <property type="evidence" value="ECO:0007669"/>
    <property type="project" value="UniProtKB-UniRule"/>
</dbReference>
<dbReference type="AlphaFoldDB" id="A0A1F6G9T4"/>
<dbReference type="SMART" id="SM00962">
    <property type="entry name" value="SRP54"/>
    <property type="match status" value="1"/>
</dbReference>
<evidence type="ECO:0000256" key="13">
    <source>
        <dbReference type="NCBIfam" id="TIGR03499"/>
    </source>
</evidence>
<dbReference type="PANTHER" id="PTHR43134:SF3">
    <property type="entry name" value="FLAGELLAR BIOSYNTHESIS PROTEIN FLHF"/>
    <property type="match status" value="1"/>
</dbReference>
<dbReference type="PANTHER" id="PTHR43134">
    <property type="entry name" value="SIGNAL RECOGNITION PARTICLE RECEPTOR SUBUNIT ALPHA"/>
    <property type="match status" value="1"/>
</dbReference>
<evidence type="ECO:0000256" key="12">
    <source>
        <dbReference type="ARBA" id="ARBA00025337"/>
    </source>
</evidence>
<evidence type="ECO:0000256" key="8">
    <source>
        <dbReference type="ARBA" id="ARBA00022927"/>
    </source>
</evidence>
<keyword evidence="7" id="KW-1005">Bacterial flagellum biogenesis</keyword>
<keyword evidence="10" id="KW-0472">Membrane</keyword>
<dbReference type="GO" id="GO:0006614">
    <property type="term" value="P:SRP-dependent cotranslational protein targeting to membrane"/>
    <property type="evidence" value="ECO:0007669"/>
    <property type="project" value="UniProtKB-UniRule"/>
</dbReference>
<protein>
    <recommendedName>
        <fullName evidence="3 13">Flagellar biosynthesis protein FlhF</fullName>
    </recommendedName>
</protein>
<evidence type="ECO:0000256" key="7">
    <source>
        <dbReference type="ARBA" id="ARBA00022795"/>
    </source>
</evidence>
<keyword evidence="5" id="KW-1003">Cell membrane</keyword>
<evidence type="ECO:0000256" key="9">
    <source>
        <dbReference type="ARBA" id="ARBA00023134"/>
    </source>
</evidence>
<evidence type="ECO:0000256" key="6">
    <source>
        <dbReference type="ARBA" id="ARBA00022741"/>
    </source>
</evidence>
<keyword evidence="16" id="KW-0969">Cilium</keyword>
<accession>A0A1F6G9T4</accession>
<proteinExistence type="inferred from homology"/>
<dbReference type="STRING" id="1817772.A2527_05035"/>
<keyword evidence="8" id="KW-0653">Protein transport</keyword>
<dbReference type="SMART" id="SM00382">
    <property type="entry name" value="AAA"/>
    <property type="match status" value="1"/>
</dbReference>
<dbReference type="InterPro" id="IPR000897">
    <property type="entry name" value="SRP54_GTPase_dom"/>
</dbReference>
<dbReference type="GO" id="GO:0003924">
    <property type="term" value="F:GTPase activity"/>
    <property type="evidence" value="ECO:0007669"/>
    <property type="project" value="UniProtKB-UniRule"/>
</dbReference>
<evidence type="ECO:0000256" key="4">
    <source>
        <dbReference type="ARBA" id="ARBA00022448"/>
    </source>
</evidence>
<keyword evidence="4" id="KW-0813">Transport</keyword>
<evidence type="ECO:0000256" key="11">
    <source>
        <dbReference type="ARBA" id="ARBA00023225"/>
    </source>
</evidence>
<keyword evidence="11" id="KW-1006">Bacterial flagellum protein export</keyword>
<evidence type="ECO:0000259" key="14">
    <source>
        <dbReference type="SMART" id="SM00382"/>
    </source>
</evidence>
<evidence type="ECO:0000313" key="16">
    <source>
        <dbReference type="EMBL" id="OGG94869.1"/>
    </source>
</evidence>
<dbReference type="GO" id="GO:0005886">
    <property type="term" value="C:plasma membrane"/>
    <property type="evidence" value="ECO:0007669"/>
    <property type="project" value="UniProtKB-SubCell"/>
</dbReference>
<evidence type="ECO:0000313" key="17">
    <source>
        <dbReference type="Proteomes" id="UP000178449"/>
    </source>
</evidence>
<dbReference type="Pfam" id="PF00448">
    <property type="entry name" value="SRP54"/>
    <property type="match status" value="1"/>
</dbReference>
<feature type="domain" description="AAA+ ATPase" evidence="14">
    <location>
        <begin position="238"/>
        <end position="394"/>
    </location>
</feature>
<dbReference type="NCBIfam" id="TIGR03499">
    <property type="entry name" value="FlhF"/>
    <property type="match status" value="1"/>
</dbReference>
<gene>
    <name evidence="16" type="ORF">A2527_05035</name>
</gene>
<keyword evidence="16" id="KW-0966">Cell projection</keyword>
<comment type="subcellular location">
    <subcellularLocation>
        <location evidence="1">Cell membrane</location>
        <topology evidence="1">Peripheral membrane protein</topology>
        <orientation evidence="1">Cytoplasmic side</orientation>
    </subcellularLocation>
</comment>
<evidence type="ECO:0000256" key="1">
    <source>
        <dbReference type="ARBA" id="ARBA00004413"/>
    </source>
</evidence>
<keyword evidence="9" id="KW-0342">GTP-binding</keyword>
<dbReference type="Proteomes" id="UP000178449">
    <property type="component" value="Unassembled WGS sequence"/>
</dbReference>
<dbReference type="Gene3D" id="3.40.50.300">
    <property type="entry name" value="P-loop containing nucleotide triphosphate hydrolases"/>
    <property type="match status" value="1"/>
</dbReference>
<dbReference type="InterPro" id="IPR047040">
    <property type="entry name" value="FlhF__GTPase_dom"/>
</dbReference>
<comment type="caution">
    <text evidence="16">The sequence shown here is derived from an EMBL/GenBank/DDBJ whole genome shotgun (WGS) entry which is preliminary data.</text>
</comment>
<dbReference type="GO" id="GO:0015031">
    <property type="term" value="P:protein transport"/>
    <property type="evidence" value="ECO:0007669"/>
    <property type="project" value="UniProtKB-KW"/>
</dbReference>
<evidence type="ECO:0000256" key="5">
    <source>
        <dbReference type="ARBA" id="ARBA00022475"/>
    </source>
</evidence>
<dbReference type="Gene3D" id="1.20.120.1380">
    <property type="entry name" value="Flagellar FlhF biosynthesis protein, N domain"/>
    <property type="match status" value="1"/>
</dbReference>
<dbReference type="FunFam" id="3.40.50.300:FF:000695">
    <property type="entry name" value="Flagellar biosynthesis regulator FlhF"/>
    <property type="match status" value="1"/>
</dbReference>
<feature type="domain" description="SRP54-type proteins GTP-binding" evidence="15">
    <location>
        <begin position="239"/>
        <end position="431"/>
    </location>
</feature>
<sequence length="441" mass="49388">MQVKKYFAQDMQEAVRMIKEDLGSRAVILSTRKVRKGTGAFGLFGKYVLEVTAAQDEGAVKPAPKPSRLNNLAKAQAEAPVDEYRQEISNNAPDAPRRQALNSAPFAGYSGLAEDIGELKDLVADLRQGVRRERNDEANVAHLRYELHELKQMVGQLVSKSGELRKEDLHENLIALYQQLCFNGIEEKFARKLAEEVQKKVPKEEIENYSYVKIYLARMFMQVLKVDHKPTQKASKFSPKVLTFLGPTGVGKTTTLAKIASAEKMKNPKIKIGLLTIDTYRIAAVAQLQEYARIIKVPCKVVADPAQMEATLAEFRDMDLILIDTAGRSQRDEMQMSELREFLKSYDEFKNLLVLSATTKDSDLIEITKRFSTVPISGVIFTKLDESTNYGAIFNHAIRFKLPLTYLTTGQNVPDDIEGASRERLIDLLLNISGDVPSGQA</sequence>
<dbReference type="CDD" id="cd17873">
    <property type="entry name" value="FlhF"/>
    <property type="match status" value="1"/>
</dbReference>
<dbReference type="SUPFAM" id="SSF52540">
    <property type="entry name" value="P-loop containing nucleoside triphosphate hydrolases"/>
    <property type="match status" value="1"/>
</dbReference>
<name>A0A1F6G9T4_9PROT</name>
<evidence type="ECO:0000256" key="2">
    <source>
        <dbReference type="ARBA" id="ARBA00008531"/>
    </source>
</evidence>
<organism evidence="16 17">
    <name type="scientific">Candidatus Lambdaproteobacteria bacterium RIFOXYD2_FULL_50_16</name>
    <dbReference type="NCBI Taxonomy" id="1817772"/>
    <lineage>
        <taxon>Bacteria</taxon>
        <taxon>Pseudomonadati</taxon>
        <taxon>Pseudomonadota</taxon>
        <taxon>Candidatus Lambdaproteobacteria</taxon>
    </lineage>
</organism>
<reference evidence="16 17" key="1">
    <citation type="journal article" date="2016" name="Nat. Commun.">
        <title>Thousands of microbial genomes shed light on interconnected biogeochemical processes in an aquifer system.</title>
        <authorList>
            <person name="Anantharaman K."/>
            <person name="Brown C.T."/>
            <person name="Hug L.A."/>
            <person name="Sharon I."/>
            <person name="Castelle C.J."/>
            <person name="Probst A.J."/>
            <person name="Thomas B.C."/>
            <person name="Singh A."/>
            <person name="Wilkins M.J."/>
            <person name="Karaoz U."/>
            <person name="Brodie E.L."/>
            <person name="Williams K.H."/>
            <person name="Hubbard S.S."/>
            <person name="Banfield J.F."/>
        </authorList>
    </citation>
    <scope>NUCLEOTIDE SEQUENCE [LARGE SCALE GENOMIC DNA]</scope>
</reference>
<comment type="similarity">
    <text evidence="2">Belongs to the GTP-binding SRP family.</text>
</comment>
<dbReference type="InterPro" id="IPR003593">
    <property type="entry name" value="AAA+_ATPase"/>
</dbReference>
<comment type="function">
    <text evidence="12">Necessary for flagellar biosynthesis. May be involved in translocation of the flagellum.</text>
</comment>
<evidence type="ECO:0000259" key="15">
    <source>
        <dbReference type="SMART" id="SM00962"/>
    </source>
</evidence>
<dbReference type="GO" id="GO:0044781">
    <property type="term" value="P:bacterial-type flagellum organization"/>
    <property type="evidence" value="ECO:0007669"/>
    <property type="project" value="UniProtKB-UniRule"/>
</dbReference>
<dbReference type="GO" id="GO:0005047">
    <property type="term" value="F:signal recognition particle binding"/>
    <property type="evidence" value="ECO:0007669"/>
    <property type="project" value="TreeGrafter"/>
</dbReference>
<evidence type="ECO:0000256" key="3">
    <source>
        <dbReference type="ARBA" id="ARBA00014919"/>
    </source>
</evidence>
<keyword evidence="6" id="KW-0547">Nucleotide-binding</keyword>
<dbReference type="EMBL" id="MFNE01000032">
    <property type="protein sequence ID" value="OGG94869.1"/>
    <property type="molecule type" value="Genomic_DNA"/>
</dbReference>
<keyword evidence="16" id="KW-0282">Flagellum</keyword>
<evidence type="ECO:0000256" key="10">
    <source>
        <dbReference type="ARBA" id="ARBA00023136"/>
    </source>
</evidence>